<dbReference type="EMBL" id="FOSG01000007">
    <property type="protein sequence ID" value="SFK63172.1"/>
    <property type="molecule type" value="Genomic_DNA"/>
</dbReference>
<proteinExistence type="predicted"/>
<gene>
    <name evidence="5" type="ORF">SAMN05192584_107236</name>
</gene>
<dbReference type="InterPro" id="IPR036388">
    <property type="entry name" value="WH-like_DNA-bd_sf"/>
</dbReference>
<evidence type="ECO:0000256" key="3">
    <source>
        <dbReference type="ARBA" id="ARBA00023163"/>
    </source>
</evidence>
<evidence type="ECO:0000313" key="5">
    <source>
        <dbReference type="EMBL" id="SFK63172.1"/>
    </source>
</evidence>
<dbReference type="RefSeq" id="WP_093849694.1">
    <property type="nucleotide sequence ID" value="NZ_FOSG01000007.1"/>
</dbReference>
<dbReference type="OrthoDB" id="3203171at2"/>
<dbReference type="PANTHER" id="PTHR35807">
    <property type="entry name" value="TRANSCRIPTIONAL REGULATOR REDD-RELATED"/>
    <property type="match status" value="1"/>
</dbReference>
<dbReference type="InterPro" id="IPR051677">
    <property type="entry name" value="AfsR-DnrI-RedD_regulator"/>
</dbReference>
<dbReference type="InterPro" id="IPR019734">
    <property type="entry name" value="TPR_rpt"/>
</dbReference>
<evidence type="ECO:0000259" key="4">
    <source>
        <dbReference type="SMART" id="SM01043"/>
    </source>
</evidence>
<dbReference type="GO" id="GO:0000160">
    <property type="term" value="P:phosphorelay signal transduction system"/>
    <property type="evidence" value="ECO:0007669"/>
    <property type="project" value="UniProtKB-KW"/>
</dbReference>
<dbReference type="SUPFAM" id="SSF46894">
    <property type="entry name" value="C-terminal effector domain of the bipartite response regulators"/>
    <property type="match status" value="1"/>
</dbReference>
<dbReference type="InterPro" id="IPR005158">
    <property type="entry name" value="BTAD"/>
</dbReference>
<dbReference type="AlphaFoldDB" id="A0A1I4B2Q7"/>
<evidence type="ECO:0000313" key="6">
    <source>
        <dbReference type="Proteomes" id="UP000198928"/>
    </source>
</evidence>
<feature type="domain" description="Bacterial transcriptional activator" evidence="4">
    <location>
        <begin position="620"/>
        <end position="760"/>
    </location>
</feature>
<dbReference type="SUPFAM" id="SSF48452">
    <property type="entry name" value="TPR-like"/>
    <property type="match status" value="3"/>
</dbReference>
<dbReference type="SMART" id="SM01043">
    <property type="entry name" value="BTAD"/>
    <property type="match status" value="1"/>
</dbReference>
<sequence length="761" mass="84277">MIGYEETPSVVRGTTRCRHAIDGGDFPGAVALLKDLAKPLCDRGEAHTFVGLVERIPPHLRADDIELALRTGEAWTELAQWQRAALCYERAHRLAERAGRADERARVLTAQGVLSWYRGDIPGAGRLLEAARRLLADTDEEHRDWDELREGLALVHSGQGRLDEAEGLLRRQLRVFQRRADAEGQRHVLANTALLVALRRGDFDNAGALLREAVDIARQHGLRLGLARTHNCLAFVLNWSGQHAEALDHAQWALRHSGSPPVSHIVGFAQYNRAVALLHQGDTEAAHDACLRSLRELDSGCSSLLGADVLMAQAQAESSRSLLSAARTARSAVDVARMQQDLWTLAVHLVAYAGLADPAAARAALEEAGTLLERYGDPHQLLRWRLAAASLAHTEGDRAALGEHVGHLLTQMCHYPGLTASITERLGVLLPAAIEHGSAPLPLPGPLGTAWAQAFAPLAADLLASPDERVREWAVRALGRQREAWAYELLAGHRDPTARIRGMAAEAISDAGHQPLPEIGLRCLGGSEVRLSGVLVLPERWGSLHAQLILFRLAHTGGATRDELIELLWPDEDPARTEARLRTTIRILRSALRPAWHPRADYITHRAGRYGLSSGVQVTSDVQRFEHWIDHARRQEGAPRWQSCEQAVACYRGPFLPDWRQEWAHRERERLTGRWLWALEEHGSALLAADRAEEAEERARQVIAVDELRERAWRVLLHALDRQGRRAEAVRSYRQLQELLHDLLGTAPAPATRRLAGRLTG</sequence>
<keyword evidence="3" id="KW-0804">Transcription</keyword>
<keyword evidence="2" id="KW-0805">Transcription regulation</keyword>
<dbReference type="InterPro" id="IPR016032">
    <property type="entry name" value="Sig_transdc_resp-reg_C-effctor"/>
</dbReference>
<dbReference type="SMART" id="SM00028">
    <property type="entry name" value="TPR"/>
    <property type="match status" value="5"/>
</dbReference>
<dbReference type="GO" id="GO:0006355">
    <property type="term" value="P:regulation of DNA-templated transcription"/>
    <property type="evidence" value="ECO:0007669"/>
    <property type="project" value="InterPro"/>
</dbReference>
<name>A0A1I4B2Q7_9ACTN</name>
<reference evidence="6" key="1">
    <citation type="submission" date="2016-10" db="EMBL/GenBank/DDBJ databases">
        <authorList>
            <person name="Varghese N."/>
            <person name="Submissions S."/>
        </authorList>
    </citation>
    <scope>NUCLEOTIDE SEQUENCE [LARGE SCALE GENOMIC DNA]</scope>
    <source>
        <strain evidence="6">PL19</strain>
    </source>
</reference>
<dbReference type="GO" id="GO:0003677">
    <property type="term" value="F:DNA binding"/>
    <property type="evidence" value="ECO:0007669"/>
    <property type="project" value="UniProtKB-KW"/>
</dbReference>
<organism evidence="5 6">
    <name type="scientific">Streptomyces pini</name>
    <dbReference type="NCBI Taxonomy" id="1520580"/>
    <lineage>
        <taxon>Bacteria</taxon>
        <taxon>Bacillati</taxon>
        <taxon>Actinomycetota</taxon>
        <taxon>Actinomycetes</taxon>
        <taxon>Kitasatosporales</taxon>
        <taxon>Streptomycetaceae</taxon>
        <taxon>Streptomyces</taxon>
    </lineage>
</organism>
<keyword evidence="1" id="KW-0902">Two-component regulatory system</keyword>
<protein>
    <submittedName>
        <fullName evidence="5">DNA-binding transcriptional activator of the SARP family</fullName>
    </submittedName>
</protein>
<keyword evidence="5" id="KW-0238">DNA-binding</keyword>
<dbReference type="Pfam" id="PF03704">
    <property type="entry name" value="BTAD"/>
    <property type="match status" value="1"/>
</dbReference>
<dbReference type="Gene3D" id="1.10.10.10">
    <property type="entry name" value="Winged helix-like DNA-binding domain superfamily/Winged helix DNA-binding domain"/>
    <property type="match status" value="1"/>
</dbReference>
<evidence type="ECO:0000256" key="2">
    <source>
        <dbReference type="ARBA" id="ARBA00023015"/>
    </source>
</evidence>
<dbReference type="SUPFAM" id="SSF48371">
    <property type="entry name" value="ARM repeat"/>
    <property type="match status" value="1"/>
</dbReference>
<keyword evidence="6" id="KW-1185">Reference proteome</keyword>
<dbReference type="Gene3D" id="1.25.40.10">
    <property type="entry name" value="Tetratricopeptide repeat domain"/>
    <property type="match status" value="3"/>
</dbReference>
<dbReference type="Proteomes" id="UP000198928">
    <property type="component" value="Unassembled WGS sequence"/>
</dbReference>
<dbReference type="PANTHER" id="PTHR35807:SF1">
    <property type="entry name" value="TRANSCRIPTIONAL REGULATOR REDD"/>
    <property type="match status" value="1"/>
</dbReference>
<dbReference type="InterPro" id="IPR016024">
    <property type="entry name" value="ARM-type_fold"/>
</dbReference>
<dbReference type="InterPro" id="IPR011990">
    <property type="entry name" value="TPR-like_helical_dom_sf"/>
</dbReference>
<accession>A0A1I4B2Q7</accession>
<evidence type="ECO:0000256" key="1">
    <source>
        <dbReference type="ARBA" id="ARBA00023012"/>
    </source>
</evidence>